<comment type="caution">
    <text evidence="1">The sequence shown here is derived from an EMBL/GenBank/DDBJ whole genome shotgun (WGS) entry which is preliminary data.</text>
</comment>
<evidence type="ECO:0000313" key="1">
    <source>
        <dbReference type="EMBL" id="CAF4228081.1"/>
    </source>
</evidence>
<dbReference type="Proteomes" id="UP000676336">
    <property type="component" value="Unassembled WGS sequence"/>
</dbReference>
<proteinExistence type="predicted"/>
<sequence length="62" mass="6990">NTSRRLTTISVSATMKAVIALCVLFVGAYCAPMLDEQLNSQWALFKRVHAKQYNTIEEETAR</sequence>
<feature type="non-terminal residue" evidence="1">
    <location>
        <position position="1"/>
    </location>
</feature>
<dbReference type="EMBL" id="CAJOBI010023020">
    <property type="protein sequence ID" value="CAF4228081.1"/>
    <property type="molecule type" value="Genomic_DNA"/>
</dbReference>
<name>A0A8S2SJY6_9BILA</name>
<evidence type="ECO:0000313" key="2">
    <source>
        <dbReference type="Proteomes" id="UP000676336"/>
    </source>
</evidence>
<reference evidence="1" key="1">
    <citation type="submission" date="2021-02" db="EMBL/GenBank/DDBJ databases">
        <authorList>
            <person name="Nowell W R."/>
        </authorList>
    </citation>
    <scope>NUCLEOTIDE SEQUENCE</scope>
</reference>
<accession>A0A8S2SJY6</accession>
<dbReference type="AlphaFoldDB" id="A0A8S2SJY6"/>
<gene>
    <name evidence="1" type="ORF">SMN809_LOCUS23018</name>
</gene>
<protein>
    <submittedName>
        <fullName evidence="1">Uncharacterized protein</fullName>
    </submittedName>
</protein>
<organism evidence="1 2">
    <name type="scientific">Rotaria magnacalcarata</name>
    <dbReference type="NCBI Taxonomy" id="392030"/>
    <lineage>
        <taxon>Eukaryota</taxon>
        <taxon>Metazoa</taxon>
        <taxon>Spiralia</taxon>
        <taxon>Gnathifera</taxon>
        <taxon>Rotifera</taxon>
        <taxon>Eurotatoria</taxon>
        <taxon>Bdelloidea</taxon>
        <taxon>Philodinida</taxon>
        <taxon>Philodinidae</taxon>
        <taxon>Rotaria</taxon>
    </lineage>
</organism>